<dbReference type="GO" id="GO:0016410">
    <property type="term" value="F:N-acyltransferase activity"/>
    <property type="evidence" value="ECO:0007669"/>
    <property type="project" value="TreeGrafter"/>
</dbReference>
<evidence type="ECO:0000256" key="5">
    <source>
        <dbReference type="SAM" id="Phobius"/>
    </source>
</evidence>
<name>A0A8B6C8C1_MYTGA</name>
<dbReference type="PROSITE" id="PS51934">
    <property type="entry name" value="LRAT"/>
    <property type="match status" value="1"/>
</dbReference>
<dbReference type="PANTHER" id="PTHR13943">
    <property type="entry name" value="HRAS-LIKE SUPPRESSOR - RELATED"/>
    <property type="match status" value="1"/>
</dbReference>
<dbReference type="InterPro" id="IPR007053">
    <property type="entry name" value="LRAT_dom"/>
</dbReference>
<protein>
    <submittedName>
        <fullName evidence="7">HRAS-like suppressor 3</fullName>
        <ecNumber evidence="7">3.1.1.32</ecNumber>
    </submittedName>
</protein>
<sequence length="266" mass="31027">MYLFSTGNGYVIHLTGIAGPSNSDSNASHLFYVCGAPFAKAVVIEEPLSSIEDYIMAKKNNGKDLFLRWFNRFPGYKIVQRARSQIGPVGYNILWNNCEHFANWCRYGWKISDQAVHLFKYVIFPVGCVLGLMVLNYFRTGNFTDPLLTRLNNHWSQFQKKCFAVYTDIRNLYLQFKLIDHVVYLNVSDKYFFENIDTVEKVHRQICKEILKVKYGESGKFPLHIQAFLDMISDFGKMGKNKNKDISNAYKLCRIYLYRILIKITR</sequence>
<comment type="caution">
    <text evidence="7">The sequence shown here is derived from an EMBL/GenBank/DDBJ whole genome shotgun (WGS) entry which is preliminary data.</text>
</comment>
<dbReference type="GO" id="GO:0008970">
    <property type="term" value="F:phospholipase A1 activity"/>
    <property type="evidence" value="ECO:0007669"/>
    <property type="project" value="UniProtKB-EC"/>
</dbReference>
<keyword evidence="5" id="KW-1133">Transmembrane helix</keyword>
<dbReference type="EC" id="3.1.1.32" evidence="7"/>
<dbReference type="GO" id="GO:0004623">
    <property type="term" value="F:phospholipase A2 activity"/>
    <property type="evidence" value="ECO:0007669"/>
    <property type="project" value="TreeGrafter"/>
</dbReference>
<dbReference type="EMBL" id="UYJE01001395">
    <property type="protein sequence ID" value="VDI01825.1"/>
    <property type="molecule type" value="Genomic_DNA"/>
</dbReference>
<dbReference type="GO" id="GO:0070292">
    <property type="term" value="P:N-acylphosphatidylethanolamine metabolic process"/>
    <property type="evidence" value="ECO:0007669"/>
    <property type="project" value="TreeGrafter"/>
</dbReference>
<keyword evidence="3 7" id="KW-0378">Hydrolase</keyword>
<evidence type="ECO:0000313" key="7">
    <source>
        <dbReference type="EMBL" id="VDI01825.1"/>
    </source>
</evidence>
<dbReference type="AlphaFoldDB" id="A0A8B6C8C1"/>
<keyword evidence="5" id="KW-0812">Transmembrane</keyword>
<keyword evidence="2" id="KW-0808">Transferase</keyword>
<evidence type="ECO:0000256" key="3">
    <source>
        <dbReference type="ARBA" id="ARBA00022801"/>
    </source>
</evidence>
<accession>A0A8B6C8C1</accession>
<comment type="similarity">
    <text evidence="1">Belongs to the H-rev107 family.</text>
</comment>
<feature type="domain" description="LRAT" evidence="6">
    <location>
        <begin position="1"/>
        <end position="114"/>
    </location>
</feature>
<keyword evidence="5" id="KW-0472">Membrane</keyword>
<gene>
    <name evidence="7" type="ORF">MGAL_10B066379</name>
</gene>
<evidence type="ECO:0000259" key="6">
    <source>
        <dbReference type="PROSITE" id="PS51934"/>
    </source>
</evidence>
<dbReference type="Pfam" id="PF04970">
    <property type="entry name" value="LRAT"/>
    <property type="match status" value="1"/>
</dbReference>
<dbReference type="Gene3D" id="3.90.1720.10">
    <property type="entry name" value="endopeptidase domain like (from Nostoc punctiforme)"/>
    <property type="match status" value="1"/>
</dbReference>
<feature type="transmembrane region" description="Helical" evidence="5">
    <location>
        <begin position="118"/>
        <end position="138"/>
    </location>
</feature>
<evidence type="ECO:0000256" key="4">
    <source>
        <dbReference type="ARBA" id="ARBA00023098"/>
    </source>
</evidence>
<evidence type="ECO:0000256" key="2">
    <source>
        <dbReference type="ARBA" id="ARBA00022679"/>
    </source>
</evidence>
<dbReference type="InterPro" id="IPR051496">
    <property type="entry name" value="H-rev107_PLA/AT"/>
</dbReference>
<dbReference type="GO" id="GO:0005737">
    <property type="term" value="C:cytoplasm"/>
    <property type="evidence" value="ECO:0007669"/>
    <property type="project" value="TreeGrafter"/>
</dbReference>
<dbReference type="PANTHER" id="PTHR13943:SF77">
    <property type="entry name" value="LRAT DOMAIN-CONTAINING PROTEIN"/>
    <property type="match status" value="1"/>
</dbReference>
<evidence type="ECO:0000256" key="1">
    <source>
        <dbReference type="ARBA" id="ARBA00007824"/>
    </source>
</evidence>
<proteinExistence type="inferred from homology"/>
<evidence type="ECO:0000313" key="8">
    <source>
        <dbReference type="Proteomes" id="UP000596742"/>
    </source>
</evidence>
<dbReference type="Proteomes" id="UP000596742">
    <property type="component" value="Unassembled WGS sequence"/>
</dbReference>
<keyword evidence="8" id="KW-1185">Reference proteome</keyword>
<dbReference type="OrthoDB" id="421951at2759"/>
<organism evidence="7 8">
    <name type="scientific">Mytilus galloprovincialis</name>
    <name type="common">Mediterranean mussel</name>
    <dbReference type="NCBI Taxonomy" id="29158"/>
    <lineage>
        <taxon>Eukaryota</taxon>
        <taxon>Metazoa</taxon>
        <taxon>Spiralia</taxon>
        <taxon>Lophotrochozoa</taxon>
        <taxon>Mollusca</taxon>
        <taxon>Bivalvia</taxon>
        <taxon>Autobranchia</taxon>
        <taxon>Pteriomorphia</taxon>
        <taxon>Mytilida</taxon>
        <taxon>Mytiloidea</taxon>
        <taxon>Mytilidae</taxon>
        <taxon>Mytilinae</taxon>
        <taxon>Mytilus</taxon>
    </lineage>
</organism>
<reference evidence="7" key="1">
    <citation type="submission" date="2018-11" db="EMBL/GenBank/DDBJ databases">
        <authorList>
            <person name="Alioto T."/>
            <person name="Alioto T."/>
        </authorList>
    </citation>
    <scope>NUCLEOTIDE SEQUENCE</scope>
</reference>
<keyword evidence="4" id="KW-0443">Lipid metabolism</keyword>